<dbReference type="SUPFAM" id="SSF54106">
    <property type="entry name" value="LysM domain"/>
    <property type="match status" value="1"/>
</dbReference>
<dbReference type="PANTHER" id="PTHR34700">
    <property type="entry name" value="POTASSIUM BINDING PROTEIN KBP"/>
    <property type="match status" value="1"/>
</dbReference>
<dbReference type="InterPro" id="IPR052196">
    <property type="entry name" value="Bact_Kbp"/>
</dbReference>
<dbReference type="PANTHER" id="PTHR34700:SF4">
    <property type="entry name" value="PHAGE-LIKE ELEMENT PBSX PROTEIN XKDP"/>
    <property type="match status" value="1"/>
</dbReference>
<evidence type="ECO:0000259" key="1">
    <source>
        <dbReference type="PROSITE" id="PS51782"/>
    </source>
</evidence>
<dbReference type="Pfam" id="PF01476">
    <property type="entry name" value="LysM"/>
    <property type="match status" value="2"/>
</dbReference>
<evidence type="ECO:0000313" key="2">
    <source>
        <dbReference type="EMBL" id="GAF76509.1"/>
    </source>
</evidence>
<accession>X0S693</accession>
<feature type="non-terminal residue" evidence="2">
    <location>
        <position position="1"/>
    </location>
</feature>
<dbReference type="Gene3D" id="3.10.350.10">
    <property type="entry name" value="LysM domain"/>
    <property type="match status" value="2"/>
</dbReference>
<dbReference type="InterPro" id="IPR018392">
    <property type="entry name" value="LysM"/>
</dbReference>
<dbReference type="AlphaFoldDB" id="X0S693"/>
<dbReference type="SMART" id="SM00257">
    <property type="entry name" value="LysM"/>
    <property type="match status" value="2"/>
</dbReference>
<dbReference type="PROSITE" id="PS51782">
    <property type="entry name" value="LYSM"/>
    <property type="match status" value="2"/>
</dbReference>
<dbReference type="InterPro" id="IPR036779">
    <property type="entry name" value="LysM_dom_sf"/>
</dbReference>
<sequence length="158" mass="17441">TAPKYTVRANDSLVLIARRFYGSQGDRLWRRIYEANRSTLSDPNRLRPGQELVIPGVEASPAPKPDGVQTVTAGELAEMLGNRSDLVEAPSPLPATYTVQRGDTFYGIAERLYGNARYGRLLHLKNKHLVPDATKLRAGQRIVLLEGVEATGEQVAMR</sequence>
<dbReference type="CDD" id="cd00118">
    <property type="entry name" value="LysM"/>
    <property type="match status" value="2"/>
</dbReference>
<feature type="domain" description="LysM" evidence="1">
    <location>
        <begin position="95"/>
        <end position="144"/>
    </location>
</feature>
<organism evidence="2">
    <name type="scientific">marine sediment metagenome</name>
    <dbReference type="NCBI Taxonomy" id="412755"/>
    <lineage>
        <taxon>unclassified sequences</taxon>
        <taxon>metagenomes</taxon>
        <taxon>ecological metagenomes</taxon>
    </lineage>
</organism>
<feature type="domain" description="LysM" evidence="1">
    <location>
        <begin position="3"/>
        <end position="54"/>
    </location>
</feature>
<gene>
    <name evidence="2" type="ORF">S01H1_15819</name>
</gene>
<name>X0S693_9ZZZZ</name>
<protein>
    <recommendedName>
        <fullName evidence="1">LysM domain-containing protein</fullName>
    </recommendedName>
</protein>
<comment type="caution">
    <text evidence="2">The sequence shown here is derived from an EMBL/GenBank/DDBJ whole genome shotgun (WGS) entry which is preliminary data.</text>
</comment>
<proteinExistence type="predicted"/>
<dbReference type="EMBL" id="BARS01008282">
    <property type="protein sequence ID" value="GAF76509.1"/>
    <property type="molecule type" value="Genomic_DNA"/>
</dbReference>
<reference evidence="2" key="1">
    <citation type="journal article" date="2014" name="Front. Microbiol.">
        <title>High frequency of phylogenetically diverse reductive dehalogenase-homologous genes in deep subseafloor sedimentary metagenomes.</title>
        <authorList>
            <person name="Kawai M."/>
            <person name="Futagami T."/>
            <person name="Toyoda A."/>
            <person name="Takaki Y."/>
            <person name="Nishi S."/>
            <person name="Hori S."/>
            <person name="Arai W."/>
            <person name="Tsubouchi T."/>
            <person name="Morono Y."/>
            <person name="Uchiyama I."/>
            <person name="Ito T."/>
            <person name="Fujiyama A."/>
            <person name="Inagaki F."/>
            <person name="Takami H."/>
        </authorList>
    </citation>
    <scope>NUCLEOTIDE SEQUENCE</scope>
    <source>
        <strain evidence="2">Expedition CK06-06</strain>
    </source>
</reference>